<feature type="transmembrane region" description="Helical" evidence="1">
    <location>
        <begin position="346"/>
        <end position="370"/>
    </location>
</feature>
<evidence type="ECO:0000313" key="2">
    <source>
        <dbReference type="EMBL" id="KTD58896.1"/>
    </source>
</evidence>
<feature type="transmembrane region" description="Helical" evidence="1">
    <location>
        <begin position="376"/>
        <end position="398"/>
    </location>
</feature>
<reference evidence="2 3" key="1">
    <citation type="submission" date="2015-11" db="EMBL/GenBank/DDBJ databases">
        <title>Genomic analysis of 38 Legionella species identifies large and diverse effector repertoires.</title>
        <authorList>
            <person name="Burstein D."/>
            <person name="Amaro F."/>
            <person name="Zusman T."/>
            <person name="Lifshitz Z."/>
            <person name="Cohen O."/>
            <person name="Gilbert J.A."/>
            <person name="Pupko T."/>
            <person name="Shuman H.A."/>
            <person name="Segal G."/>
        </authorList>
    </citation>
    <scope>NUCLEOTIDE SEQUENCE [LARGE SCALE GENOMIC DNA]</scope>
    <source>
        <strain evidence="2 3">ATCC 49655</strain>
    </source>
</reference>
<evidence type="ECO:0000313" key="3">
    <source>
        <dbReference type="Proteomes" id="UP000054600"/>
    </source>
</evidence>
<gene>
    <name evidence="2" type="ORF">Lsha_2114</name>
</gene>
<dbReference type="EMBL" id="LNYW01000054">
    <property type="protein sequence ID" value="KTD58896.1"/>
    <property type="molecule type" value="Genomic_DNA"/>
</dbReference>
<keyword evidence="1" id="KW-1133">Transmembrane helix</keyword>
<evidence type="ECO:0000256" key="1">
    <source>
        <dbReference type="SAM" id="Phobius"/>
    </source>
</evidence>
<organism evidence="2 3">
    <name type="scientific">Legionella shakespearei DSM 23087</name>
    <dbReference type="NCBI Taxonomy" id="1122169"/>
    <lineage>
        <taxon>Bacteria</taxon>
        <taxon>Pseudomonadati</taxon>
        <taxon>Pseudomonadota</taxon>
        <taxon>Gammaproteobacteria</taxon>
        <taxon>Legionellales</taxon>
        <taxon>Legionellaceae</taxon>
        <taxon>Legionella</taxon>
    </lineage>
</organism>
<keyword evidence="3" id="KW-1185">Reference proteome</keyword>
<keyword evidence="1" id="KW-0812">Transmembrane</keyword>
<comment type="caution">
    <text evidence="2">The sequence shown here is derived from an EMBL/GenBank/DDBJ whole genome shotgun (WGS) entry which is preliminary data.</text>
</comment>
<keyword evidence="1" id="KW-0472">Membrane</keyword>
<dbReference type="AlphaFoldDB" id="A0A0W0YPU6"/>
<dbReference type="PATRIC" id="fig|1122169.6.peg.2423"/>
<accession>A0A0W0YPU6</accession>
<proteinExistence type="predicted"/>
<protein>
    <submittedName>
        <fullName evidence="2">Uncharacterized protein</fullName>
    </submittedName>
</protein>
<dbReference type="eggNOG" id="ENOG5030957">
    <property type="taxonomic scope" value="Bacteria"/>
</dbReference>
<sequence>MITARLSTSKNRIDNFTSTMIILIPILIQHHTCLKKKMTKLALLDVDDTLLYGPEGDINTALVDELINAGIVDVYLFTNMDLRDVRIYGNTGAPRSRYDLVEYLISRGLNVLGAVTPADKFFSPQEATPGVAYRTLYNPLMKKRRAQQSPLDLTNIADSDTLDYTYGDLKWKRASNLMAEQSALTEGQQADIACVGLRLINNKTREKGAFLTQTEAAEFFAMPGNCQNYSLILDPNPADIVTLVGGHNKDPKGLMIEHFLTLSDDTEFYFFDDRSTHIAGVQRAIDYYNSTSNKPVKLSTCLMPSELSAAMDDTQRLEYKRCLAAPDAQLSPSFLLQVLTHPAVKAIGAVLLLAGVAGIIVGTCGLAGVAVGISALFAKILIGVGAGTTIASGIGFFASSKLSKDEVNEAHPLPQPLS</sequence>
<dbReference type="Proteomes" id="UP000054600">
    <property type="component" value="Unassembled WGS sequence"/>
</dbReference>
<name>A0A0W0YPU6_9GAMM</name>